<keyword evidence="3 5" id="KW-0808">Transferase</keyword>
<accession>A0A4U7B6C8</accession>
<dbReference type="Pfam" id="PF08241">
    <property type="entry name" value="Methyltransf_11"/>
    <property type="match status" value="1"/>
</dbReference>
<evidence type="ECO:0000256" key="2">
    <source>
        <dbReference type="ARBA" id="ARBA00022603"/>
    </source>
</evidence>
<evidence type="ECO:0000256" key="3">
    <source>
        <dbReference type="ARBA" id="ARBA00022679"/>
    </source>
</evidence>
<keyword evidence="2 5" id="KW-0489">Methyltransferase</keyword>
<protein>
    <submittedName>
        <fullName evidence="5">Methyltransferase domain-containing protein 8</fullName>
    </submittedName>
</protein>
<dbReference type="PANTHER" id="PTHR44942">
    <property type="entry name" value="METHYLTRANSF_11 DOMAIN-CONTAINING PROTEIN"/>
    <property type="match status" value="1"/>
</dbReference>
<comment type="caution">
    <text evidence="5">The sequence shown here is derived from an EMBL/GenBank/DDBJ whole genome shotgun (WGS) entry which is preliminary data.</text>
</comment>
<dbReference type="InterPro" id="IPR013216">
    <property type="entry name" value="Methyltransf_11"/>
</dbReference>
<reference evidence="5 6" key="1">
    <citation type="submission" date="2018-02" db="EMBL/GenBank/DDBJ databases">
        <title>Draft genome sequences of Elsinoe sp., causing black scab on jojoba.</title>
        <authorList>
            <person name="Stodart B."/>
            <person name="Jeffress S."/>
            <person name="Ash G."/>
            <person name="Arun Chinnappa K."/>
        </authorList>
    </citation>
    <scope>NUCLEOTIDE SEQUENCE [LARGE SCALE GENOMIC DNA]</scope>
    <source>
        <strain evidence="5 6">Hillstone_2</strain>
    </source>
</reference>
<evidence type="ECO:0000313" key="5">
    <source>
        <dbReference type="EMBL" id="TKX26529.1"/>
    </source>
</evidence>
<feature type="domain" description="Methyltransferase type 11" evidence="4">
    <location>
        <begin position="41"/>
        <end position="136"/>
    </location>
</feature>
<evidence type="ECO:0000259" key="4">
    <source>
        <dbReference type="Pfam" id="PF08241"/>
    </source>
</evidence>
<gene>
    <name evidence="5" type="ORF">C1H76_1061</name>
</gene>
<dbReference type="GO" id="GO:0008757">
    <property type="term" value="F:S-adenosylmethionine-dependent methyltransferase activity"/>
    <property type="evidence" value="ECO:0007669"/>
    <property type="project" value="InterPro"/>
</dbReference>
<proteinExistence type="inferred from homology"/>
<comment type="similarity">
    <text evidence="1">Belongs to the methyltransferase superfamily.</text>
</comment>
<dbReference type="PANTHER" id="PTHR44942:SF4">
    <property type="entry name" value="METHYLTRANSFERASE TYPE 11 DOMAIN-CONTAINING PROTEIN"/>
    <property type="match status" value="1"/>
</dbReference>
<dbReference type="EMBL" id="PTQR01000012">
    <property type="protein sequence ID" value="TKX26529.1"/>
    <property type="molecule type" value="Genomic_DNA"/>
</dbReference>
<dbReference type="GO" id="GO:0032259">
    <property type="term" value="P:methylation"/>
    <property type="evidence" value="ECO:0007669"/>
    <property type="project" value="UniProtKB-KW"/>
</dbReference>
<dbReference type="InterPro" id="IPR029063">
    <property type="entry name" value="SAM-dependent_MTases_sf"/>
</dbReference>
<dbReference type="SUPFAM" id="SSF53335">
    <property type="entry name" value="S-adenosyl-L-methionine-dependent methyltransferases"/>
    <property type="match status" value="1"/>
</dbReference>
<name>A0A4U7B6C8_9PEZI</name>
<dbReference type="Proteomes" id="UP000308133">
    <property type="component" value="Unassembled WGS sequence"/>
</dbReference>
<evidence type="ECO:0000256" key="1">
    <source>
        <dbReference type="ARBA" id="ARBA00008361"/>
    </source>
</evidence>
<organism evidence="5 6">
    <name type="scientific">Elsinoe australis</name>
    <dbReference type="NCBI Taxonomy" id="40998"/>
    <lineage>
        <taxon>Eukaryota</taxon>
        <taxon>Fungi</taxon>
        <taxon>Dikarya</taxon>
        <taxon>Ascomycota</taxon>
        <taxon>Pezizomycotina</taxon>
        <taxon>Dothideomycetes</taxon>
        <taxon>Dothideomycetidae</taxon>
        <taxon>Myriangiales</taxon>
        <taxon>Elsinoaceae</taxon>
        <taxon>Elsinoe</taxon>
    </lineage>
</organism>
<dbReference type="AlphaFoldDB" id="A0A4U7B6C8"/>
<dbReference type="InterPro" id="IPR051052">
    <property type="entry name" value="Diverse_substrate_MTase"/>
</dbReference>
<dbReference type="Gene3D" id="3.40.50.150">
    <property type="entry name" value="Vaccinia Virus protein VP39"/>
    <property type="match status" value="1"/>
</dbReference>
<evidence type="ECO:0000313" key="6">
    <source>
        <dbReference type="Proteomes" id="UP000308133"/>
    </source>
</evidence>
<dbReference type="CDD" id="cd02440">
    <property type="entry name" value="AdoMet_MTases"/>
    <property type="match status" value="1"/>
</dbReference>
<sequence length="292" mass="32916">MATFANKTFNTASYAAVRPSYPQKLYDIILAYHQGPRNTCLDLGCGHGIVARQFGNHFKKFLGTDPSDGMIEQARKLTTGAEHPNASFQVGYAQDDIPFTSGSLDMVTAAESSHWFDYPKVFRRLNDKVRKGGTLAWWGYKDHVFVDLPKSTAIMDKYIYVQDKDRLGPYWPKGREILADNMRAIKPPEADWEDIQRLEYEPGTAGRGSGQGELLIGKSMKVGECKAYFRTWSSYHGWQEAHHGMKARNQGGSGDLIDQMFDEMAAVDEIMSNDEKEIEVEWGSALILARKQ</sequence>